<evidence type="ECO:0000313" key="15">
    <source>
        <dbReference type="EMBL" id="OCK86043.1"/>
    </source>
</evidence>
<dbReference type="EMBL" id="KV744810">
    <property type="protein sequence ID" value="OCK86043.1"/>
    <property type="molecule type" value="Genomic_DNA"/>
</dbReference>
<evidence type="ECO:0000256" key="14">
    <source>
        <dbReference type="SAM" id="Phobius"/>
    </source>
</evidence>
<dbReference type="Gene3D" id="1.50.10.10">
    <property type="match status" value="1"/>
</dbReference>
<keyword evidence="4" id="KW-0732">Signal</keyword>
<keyword evidence="7" id="KW-0325">Glycoprotein</keyword>
<dbReference type="GO" id="GO:0005975">
    <property type="term" value="P:carbohydrate metabolic process"/>
    <property type="evidence" value="ECO:0007669"/>
    <property type="project" value="InterPro"/>
</dbReference>
<sequence length="564" mass="63812">MPSFRRNPTTIFKLLAAFIVVTFYLILRGFSGFGPRIRNEPQQIGASIQFEGWKNGSGVADEQRAGRVRVAMKYTFWKYREYAWGFDDIMPVSGNGGTNRNGWGAFIVDSTTTLALMGLWDELELAVDHIIHSINFNTAISDLVDPFETTIQYLGALISLVDLIDADMVPESVINNTKRDAILAQAVTLANKLAPSFDSPTGMMWPRVNFYTDTGALSPNPLSGPEASTHRYSGHTIDPARAGSNILENRVLSRLTNNDIYFANATRAWAPLVWSPYITPWKGMVDGPINILTGEPLGRERHWDAGHGSYYEHLLKISLLAPHDRYTRHYQKTWLSAAAALRHNISQRSAPTDLHRPQHLFMGKQDGQWFLNEQSHLACFAPGNLMLGGRFLDHPNLVSLGKALLEGCHHTYASSATHLGPEIWSWLPQSAPYLSNATFTPTTVRHTLELAENGFWIVNPTFRLRPEYAESLFYAYRITGEQRYRDWAWDVFVALEKHCKTRFGFAGLKDVMGGGDDGWWIDEGLESWVTQSLMYLWLVFEEVDVGSLDRWVYSTEGHLFRMIR</sequence>
<keyword evidence="8 13" id="KW-0326">Glycosidase</keyword>
<keyword evidence="11" id="KW-0479">Metal-binding</keyword>
<accession>A0A8E2JKR4</accession>
<dbReference type="AlphaFoldDB" id="A0A8E2JKR4"/>
<dbReference type="SUPFAM" id="SSF48225">
    <property type="entry name" value="Seven-hairpin glycosidases"/>
    <property type="match status" value="1"/>
</dbReference>
<evidence type="ECO:0000256" key="2">
    <source>
        <dbReference type="ARBA" id="ARBA00004922"/>
    </source>
</evidence>
<feature type="binding site" evidence="11">
    <location>
        <position position="555"/>
    </location>
    <ligand>
        <name>Ca(2+)</name>
        <dbReference type="ChEBI" id="CHEBI:29108"/>
    </ligand>
</feature>
<keyword evidence="11" id="KW-0106">Calcium</keyword>
<dbReference type="GO" id="GO:0005509">
    <property type="term" value="F:calcium ion binding"/>
    <property type="evidence" value="ECO:0007669"/>
    <property type="project" value="InterPro"/>
</dbReference>
<keyword evidence="14" id="KW-1133">Transmembrane helix</keyword>
<proteinExistence type="inferred from homology"/>
<comment type="pathway">
    <text evidence="2">Protein modification; protein glycosylation.</text>
</comment>
<dbReference type="PANTHER" id="PTHR11742:SF101">
    <property type="entry name" value="MANNOSYL-OLIGOSACCHARIDE ALPHA-1,2-MANNOSIDASE 1B"/>
    <property type="match status" value="1"/>
</dbReference>
<organism evidence="15 16">
    <name type="scientific">Lepidopterella palustris CBS 459.81</name>
    <dbReference type="NCBI Taxonomy" id="1314670"/>
    <lineage>
        <taxon>Eukaryota</taxon>
        <taxon>Fungi</taxon>
        <taxon>Dikarya</taxon>
        <taxon>Ascomycota</taxon>
        <taxon>Pezizomycotina</taxon>
        <taxon>Dothideomycetes</taxon>
        <taxon>Pleosporomycetidae</taxon>
        <taxon>Mytilinidiales</taxon>
        <taxon>Argynnaceae</taxon>
        <taxon>Lepidopterella</taxon>
    </lineage>
</organism>
<evidence type="ECO:0000256" key="8">
    <source>
        <dbReference type="ARBA" id="ARBA00023295"/>
    </source>
</evidence>
<keyword evidence="14" id="KW-0472">Membrane</keyword>
<dbReference type="GO" id="GO:0016020">
    <property type="term" value="C:membrane"/>
    <property type="evidence" value="ECO:0007669"/>
    <property type="project" value="InterPro"/>
</dbReference>
<comment type="cofactor">
    <cofactor evidence="1 11">
        <name>Ca(2+)</name>
        <dbReference type="ChEBI" id="CHEBI:29108"/>
    </cofactor>
</comment>
<keyword evidence="16" id="KW-1185">Reference proteome</keyword>
<evidence type="ECO:0000256" key="10">
    <source>
        <dbReference type="ARBA" id="ARBA00048605"/>
    </source>
</evidence>
<dbReference type="InterPro" id="IPR012341">
    <property type="entry name" value="6hp_glycosidase-like_sf"/>
</dbReference>
<dbReference type="EC" id="3.2.1.-" evidence="13"/>
<evidence type="ECO:0000256" key="12">
    <source>
        <dbReference type="PIRSR" id="PIRSR601382-3"/>
    </source>
</evidence>
<evidence type="ECO:0000256" key="1">
    <source>
        <dbReference type="ARBA" id="ARBA00001913"/>
    </source>
</evidence>
<dbReference type="InterPro" id="IPR050749">
    <property type="entry name" value="Glycosyl_Hydrolase_47"/>
</dbReference>
<reference evidence="15 16" key="1">
    <citation type="journal article" date="2016" name="Nat. Commun.">
        <title>Ectomycorrhizal ecology is imprinted in the genome of the dominant symbiotic fungus Cenococcum geophilum.</title>
        <authorList>
            <consortium name="DOE Joint Genome Institute"/>
            <person name="Peter M."/>
            <person name="Kohler A."/>
            <person name="Ohm R.A."/>
            <person name="Kuo A."/>
            <person name="Krutzmann J."/>
            <person name="Morin E."/>
            <person name="Arend M."/>
            <person name="Barry K.W."/>
            <person name="Binder M."/>
            <person name="Choi C."/>
            <person name="Clum A."/>
            <person name="Copeland A."/>
            <person name="Grisel N."/>
            <person name="Haridas S."/>
            <person name="Kipfer T."/>
            <person name="LaButti K."/>
            <person name="Lindquist E."/>
            <person name="Lipzen A."/>
            <person name="Maire R."/>
            <person name="Meier B."/>
            <person name="Mihaltcheva S."/>
            <person name="Molinier V."/>
            <person name="Murat C."/>
            <person name="Poggeler S."/>
            <person name="Quandt C.A."/>
            <person name="Sperisen C."/>
            <person name="Tritt A."/>
            <person name="Tisserant E."/>
            <person name="Crous P.W."/>
            <person name="Henrissat B."/>
            <person name="Nehls U."/>
            <person name="Egli S."/>
            <person name="Spatafora J.W."/>
            <person name="Grigoriev I.V."/>
            <person name="Martin F.M."/>
        </authorList>
    </citation>
    <scope>NUCLEOTIDE SEQUENCE [LARGE SCALE GENOMIC DNA]</scope>
    <source>
        <strain evidence="15 16">CBS 459.81</strain>
    </source>
</reference>
<evidence type="ECO:0000256" key="4">
    <source>
        <dbReference type="ARBA" id="ARBA00022729"/>
    </source>
</evidence>
<evidence type="ECO:0000256" key="6">
    <source>
        <dbReference type="ARBA" id="ARBA00023157"/>
    </source>
</evidence>
<keyword evidence="6 12" id="KW-1015">Disulfide bond</keyword>
<dbReference type="PRINTS" id="PR00747">
    <property type="entry name" value="GLYHDRLASE47"/>
</dbReference>
<dbReference type="InterPro" id="IPR036026">
    <property type="entry name" value="Seven-hairpin_glycosidases"/>
</dbReference>
<dbReference type="GO" id="GO:0036503">
    <property type="term" value="P:ERAD pathway"/>
    <property type="evidence" value="ECO:0007669"/>
    <property type="project" value="UniProtKB-ARBA"/>
</dbReference>
<dbReference type="UniPathway" id="UPA00378"/>
<evidence type="ECO:0000256" key="5">
    <source>
        <dbReference type="ARBA" id="ARBA00022801"/>
    </source>
</evidence>
<name>A0A8E2JKR4_9PEZI</name>
<keyword evidence="14" id="KW-0812">Transmembrane</keyword>
<comment type="catalytic activity">
    <reaction evidence="9">
        <text>N(4)-(alpha-D-Man-(1-&gt;2)-alpha-D-Man-(1-&gt;2)-alpha-D-Man-(1-&gt;3)-[alpha-D-Man-(1-&gt;3)-[alpha-D-Man-(1-&gt;2)-alpha-D-Man-(1-&gt;6)]-alpha-D-Man-(1-&gt;6)]-beta-D-Man-(1-&gt;4)-beta-D-GlcNAc-(1-&gt;4)-beta-D-GlcNAc)-L-asparaginyl-[protein] (N-glucan mannose isomer 8A1,2,3B1,3) + 3 H2O = N(4)-(alpha-D-Man-(1-&gt;3)-[alpha-D-Man-(1-&gt;3)-[alpha-D-Man-(1-&gt;6)]-alpha-D-Man-(1-&gt;6)]-beta-D-Man-(1-&gt;4)-beta-D-GlcNAc-(1-&gt;4)-beta-D-GlcNAc)-L-asparaginyl-[protein] (N-glucan mannose isomer 5A1,2) + 3 beta-D-mannose</text>
        <dbReference type="Rhea" id="RHEA:56028"/>
        <dbReference type="Rhea" id="RHEA-COMP:14358"/>
        <dbReference type="Rhea" id="RHEA-COMP:14367"/>
        <dbReference type="ChEBI" id="CHEBI:15377"/>
        <dbReference type="ChEBI" id="CHEBI:28563"/>
        <dbReference type="ChEBI" id="CHEBI:59087"/>
        <dbReference type="ChEBI" id="CHEBI:60628"/>
        <dbReference type="EC" id="3.2.1.113"/>
    </reaction>
</comment>
<evidence type="ECO:0000256" key="3">
    <source>
        <dbReference type="ARBA" id="ARBA00007658"/>
    </source>
</evidence>
<evidence type="ECO:0000256" key="11">
    <source>
        <dbReference type="PIRSR" id="PIRSR601382-2"/>
    </source>
</evidence>
<dbReference type="PANTHER" id="PTHR11742">
    <property type="entry name" value="MANNOSYL-OLIGOSACCHARIDE ALPHA-1,2-MANNOSIDASE-RELATED"/>
    <property type="match status" value="1"/>
</dbReference>
<protein>
    <recommendedName>
        <fullName evidence="13">alpha-1,2-Mannosidase</fullName>
        <ecNumber evidence="13">3.2.1.-</ecNumber>
    </recommendedName>
</protein>
<feature type="transmembrane region" description="Helical" evidence="14">
    <location>
        <begin position="12"/>
        <end position="30"/>
    </location>
</feature>
<evidence type="ECO:0000256" key="7">
    <source>
        <dbReference type="ARBA" id="ARBA00023180"/>
    </source>
</evidence>
<evidence type="ECO:0000256" key="13">
    <source>
        <dbReference type="RuleBase" id="RU361193"/>
    </source>
</evidence>
<evidence type="ECO:0000313" key="16">
    <source>
        <dbReference type="Proteomes" id="UP000250266"/>
    </source>
</evidence>
<gene>
    <name evidence="15" type="ORF">K432DRAFT_285597</name>
</gene>
<comment type="similarity">
    <text evidence="3 13">Belongs to the glycosyl hydrolase 47 family.</text>
</comment>
<dbReference type="Pfam" id="PF01532">
    <property type="entry name" value="Glyco_hydro_47"/>
    <property type="match status" value="1"/>
</dbReference>
<dbReference type="GO" id="GO:0004571">
    <property type="term" value="F:mannosyl-oligosaccharide 1,2-alpha-mannosidase activity"/>
    <property type="evidence" value="ECO:0007669"/>
    <property type="project" value="UniProtKB-EC"/>
</dbReference>
<dbReference type="OrthoDB" id="8118055at2759"/>
<dbReference type="GO" id="GO:0005783">
    <property type="term" value="C:endoplasmic reticulum"/>
    <property type="evidence" value="ECO:0007669"/>
    <property type="project" value="TreeGrafter"/>
</dbReference>
<evidence type="ECO:0000256" key="9">
    <source>
        <dbReference type="ARBA" id="ARBA00047669"/>
    </source>
</evidence>
<dbReference type="Proteomes" id="UP000250266">
    <property type="component" value="Unassembled WGS sequence"/>
</dbReference>
<comment type="catalytic activity">
    <reaction evidence="10">
        <text>N(4)-(alpha-D-Man-(1-&gt;2)-alpha-D-Man-(1-&gt;2)-alpha-D-Man-(1-&gt;3)-[alpha-D-Man-(1-&gt;2)-alpha-D-Man-(1-&gt;3)-[alpha-D-Man-(1-&gt;2)-alpha-D-Man-(1-&gt;6)]-alpha-D-Man-(1-&gt;6)]-beta-D-Man-(1-&gt;4)-beta-D-GlcNAc-(1-&gt;4)-beta-D-GlcNAc)-L-asparaginyl-[protein] (N-glucan mannose isomer 9A1,2,3B1,2,3) + 4 H2O = N(4)-(alpha-D-Man-(1-&gt;3)-[alpha-D-Man-(1-&gt;3)-[alpha-D-Man-(1-&gt;6)]-alpha-D-Man-(1-&gt;6)]-beta-D-Man-(1-&gt;4)-beta-D-GlcNAc-(1-&gt;4)-beta-D-GlcNAc)-L-asparaginyl-[protein] (N-glucan mannose isomer 5A1,2) + 4 beta-D-mannose</text>
        <dbReference type="Rhea" id="RHEA:56008"/>
        <dbReference type="Rhea" id="RHEA-COMP:14356"/>
        <dbReference type="Rhea" id="RHEA-COMP:14367"/>
        <dbReference type="ChEBI" id="CHEBI:15377"/>
        <dbReference type="ChEBI" id="CHEBI:28563"/>
        <dbReference type="ChEBI" id="CHEBI:59087"/>
        <dbReference type="ChEBI" id="CHEBI:139493"/>
        <dbReference type="EC" id="3.2.1.113"/>
    </reaction>
</comment>
<keyword evidence="5 13" id="KW-0378">Hydrolase</keyword>
<dbReference type="InterPro" id="IPR001382">
    <property type="entry name" value="Glyco_hydro_47"/>
</dbReference>
<feature type="disulfide bond" evidence="12">
    <location>
        <begin position="379"/>
        <end position="408"/>
    </location>
</feature>